<reference evidence="1 2" key="1">
    <citation type="submission" date="2016-11" db="EMBL/GenBank/DDBJ databases">
        <authorList>
            <person name="Jaros S."/>
            <person name="Januszkiewicz K."/>
            <person name="Wedrychowicz H."/>
        </authorList>
    </citation>
    <scope>NUCLEOTIDE SEQUENCE [LARGE SCALE GENOMIC DNA]</scope>
    <source>
        <strain evidence="1 2">DSM 10068</strain>
    </source>
</reference>
<organism evidence="1 2">
    <name type="scientific">Sporobacter termitidis DSM 10068</name>
    <dbReference type="NCBI Taxonomy" id="1123282"/>
    <lineage>
        <taxon>Bacteria</taxon>
        <taxon>Bacillati</taxon>
        <taxon>Bacillota</taxon>
        <taxon>Clostridia</taxon>
        <taxon>Eubacteriales</taxon>
        <taxon>Oscillospiraceae</taxon>
        <taxon>Sporobacter</taxon>
    </lineage>
</organism>
<gene>
    <name evidence="1" type="ORF">SAMN02745823_03711</name>
</gene>
<dbReference type="RefSeq" id="WP_073082870.1">
    <property type="nucleotide sequence ID" value="NZ_FQXV01000020.1"/>
</dbReference>
<dbReference type="OrthoDB" id="9777728at2"/>
<evidence type="ECO:0000313" key="2">
    <source>
        <dbReference type="Proteomes" id="UP000183995"/>
    </source>
</evidence>
<protein>
    <submittedName>
        <fullName evidence="1">Uncharacterized conserved protein, DUF169 family</fullName>
    </submittedName>
</protein>
<sequence length="270" mass="30477">MTAADFNRLGRELQELLILRYAPIALKLLKTEGDIPPGALRPKRDLGEHLALCQAYGMVRRERKSLVLLREDHWCVWPLIGFGLVEFNEGAAYYDRAVTGNFIENPDKARAFFKSSYPRLDEGSNIGLALAPLDGANFIPDMVLVYLKPAQLRSALMSVKYKSGELLHCALDAVDSCVHSTIPLLKDGQYKITVPDPGEYERGLTDEDEMILSVPAGKLGDLVAGLTLLSERGFGYRQLHMEMKTDFPRPQFYDDLFRRWGLDTGEIWKR</sequence>
<dbReference type="PANTHER" id="PTHR37954:SF3">
    <property type="entry name" value="DUF169 DOMAIN-CONTAINING PROTEIN"/>
    <property type="match status" value="1"/>
</dbReference>
<evidence type="ECO:0000313" key="1">
    <source>
        <dbReference type="EMBL" id="SHI23380.1"/>
    </source>
</evidence>
<dbReference type="PANTHER" id="PTHR37954">
    <property type="entry name" value="BLL4979 PROTEIN"/>
    <property type="match status" value="1"/>
</dbReference>
<dbReference type="AlphaFoldDB" id="A0A1M5ZGN5"/>
<dbReference type="STRING" id="1123282.SAMN02745823_03711"/>
<dbReference type="Proteomes" id="UP000183995">
    <property type="component" value="Unassembled WGS sequence"/>
</dbReference>
<proteinExistence type="predicted"/>
<accession>A0A1M5ZGN5</accession>
<dbReference type="InterPro" id="IPR003748">
    <property type="entry name" value="DUF169"/>
</dbReference>
<dbReference type="EMBL" id="FQXV01000020">
    <property type="protein sequence ID" value="SHI23380.1"/>
    <property type="molecule type" value="Genomic_DNA"/>
</dbReference>
<name>A0A1M5ZGN5_9FIRM</name>
<dbReference type="Pfam" id="PF02596">
    <property type="entry name" value="DUF169"/>
    <property type="match status" value="1"/>
</dbReference>
<keyword evidence="2" id="KW-1185">Reference proteome</keyword>